<dbReference type="PROSITE" id="PS51257">
    <property type="entry name" value="PROKAR_LIPOPROTEIN"/>
    <property type="match status" value="1"/>
</dbReference>
<dbReference type="PROSITE" id="PS50005">
    <property type="entry name" value="TPR"/>
    <property type="match status" value="1"/>
</dbReference>
<evidence type="ECO:0000256" key="1">
    <source>
        <dbReference type="PROSITE-ProRule" id="PRU00339"/>
    </source>
</evidence>
<protein>
    <submittedName>
        <fullName evidence="2">Flp pilus assembly protein TadD</fullName>
    </submittedName>
</protein>
<name>A0A7W5BPB3_9HYPH</name>
<dbReference type="InterPro" id="IPR011990">
    <property type="entry name" value="TPR-like_helical_dom_sf"/>
</dbReference>
<keyword evidence="1" id="KW-0802">TPR repeat</keyword>
<dbReference type="AlphaFoldDB" id="A0A7W5BPB3"/>
<dbReference type="Gene3D" id="1.25.40.10">
    <property type="entry name" value="Tetratricopeptide repeat domain"/>
    <property type="match status" value="1"/>
</dbReference>
<dbReference type="Proteomes" id="UP000518315">
    <property type="component" value="Unassembled WGS sequence"/>
</dbReference>
<dbReference type="InterPro" id="IPR019734">
    <property type="entry name" value="TPR_rpt"/>
</dbReference>
<dbReference type="SMART" id="SM00028">
    <property type="entry name" value="TPR"/>
    <property type="match status" value="2"/>
</dbReference>
<keyword evidence="3" id="KW-1185">Reference proteome</keyword>
<gene>
    <name evidence="2" type="ORF">FHS26_003344</name>
</gene>
<comment type="caution">
    <text evidence="2">The sequence shown here is derived from an EMBL/GenBank/DDBJ whole genome shotgun (WGS) entry which is preliminary data.</text>
</comment>
<proteinExistence type="predicted"/>
<feature type="repeat" description="TPR" evidence="1">
    <location>
        <begin position="127"/>
        <end position="160"/>
    </location>
</feature>
<organism evidence="2 3">
    <name type="scientific">Rhizobium pisi</name>
    <dbReference type="NCBI Taxonomy" id="574561"/>
    <lineage>
        <taxon>Bacteria</taxon>
        <taxon>Pseudomonadati</taxon>
        <taxon>Pseudomonadota</taxon>
        <taxon>Alphaproteobacteria</taxon>
        <taxon>Hyphomicrobiales</taxon>
        <taxon>Rhizobiaceae</taxon>
        <taxon>Rhizobium/Agrobacterium group</taxon>
        <taxon>Rhizobium</taxon>
    </lineage>
</organism>
<accession>A0A7W5BPB3</accession>
<reference evidence="2 3" key="1">
    <citation type="submission" date="2020-08" db="EMBL/GenBank/DDBJ databases">
        <title>Genomic Encyclopedia of Type Strains, Phase III (KMG-III): the genomes of soil and plant-associated and newly described type strains.</title>
        <authorList>
            <person name="Whitman W."/>
        </authorList>
    </citation>
    <scope>NUCLEOTIDE SEQUENCE [LARGE SCALE GENOMIC DNA]</scope>
    <source>
        <strain evidence="2 3">CECT 4113</strain>
    </source>
</reference>
<evidence type="ECO:0000313" key="2">
    <source>
        <dbReference type="EMBL" id="MBB3135598.1"/>
    </source>
</evidence>
<sequence>MGIKLPMLQIRAGTKCIALLIATGAILAGCQSSGVDGLAAYGDSAKTVEDDSAVAFYKNDELITTGKLQFQEKNYGKSYAIYKRAVDVFPQDPAAWLGLAASADMVARFDTSDRAYKQLSRMIGNTPVYYNNIGYSHLLRGDLRTARGYFLKAYELDPGNEITARNLELMKNSVNYAQR</sequence>
<dbReference type="EMBL" id="JACHXH010000011">
    <property type="protein sequence ID" value="MBB3135598.1"/>
    <property type="molecule type" value="Genomic_DNA"/>
</dbReference>
<evidence type="ECO:0000313" key="3">
    <source>
        <dbReference type="Proteomes" id="UP000518315"/>
    </source>
</evidence>
<dbReference type="SUPFAM" id="SSF48452">
    <property type="entry name" value="TPR-like"/>
    <property type="match status" value="1"/>
</dbReference>
<dbReference type="Pfam" id="PF13181">
    <property type="entry name" value="TPR_8"/>
    <property type="match status" value="1"/>
</dbReference>